<organism evidence="1 2">
    <name type="scientific">Bremia lactucae</name>
    <name type="common">Lettuce downy mildew</name>
    <dbReference type="NCBI Taxonomy" id="4779"/>
    <lineage>
        <taxon>Eukaryota</taxon>
        <taxon>Sar</taxon>
        <taxon>Stramenopiles</taxon>
        <taxon>Oomycota</taxon>
        <taxon>Peronosporomycetes</taxon>
        <taxon>Peronosporales</taxon>
        <taxon>Peronosporaceae</taxon>
        <taxon>Bremia</taxon>
    </lineage>
</organism>
<keyword evidence="2" id="KW-1185">Reference proteome</keyword>
<name>A0A976FP01_BRELC</name>
<dbReference type="AlphaFoldDB" id="A0A976FP01"/>
<dbReference type="GeneID" id="94343933"/>
<dbReference type="Proteomes" id="UP000294530">
    <property type="component" value="Unassembled WGS sequence"/>
</dbReference>
<reference evidence="1 2" key="1">
    <citation type="journal article" date="2021" name="Genome Biol.">
        <title>AFLAP: assembly-free linkage analysis pipeline using k-mers from genome sequencing data.</title>
        <authorList>
            <person name="Fletcher K."/>
            <person name="Zhang L."/>
            <person name="Gil J."/>
            <person name="Han R."/>
            <person name="Cavanaugh K."/>
            <person name="Michelmore R."/>
        </authorList>
    </citation>
    <scope>NUCLEOTIDE SEQUENCE [LARGE SCALE GENOMIC DNA]</scope>
    <source>
        <strain evidence="1 2">SF5</strain>
    </source>
</reference>
<dbReference type="EMBL" id="SHOA02000010">
    <property type="protein sequence ID" value="TDH70312.1"/>
    <property type="molecule type" value="Genomic_DNA"/>
</dbReference>
<dbReference type="RefSeq" id="XP_067819811.1">
    <property type="nucleotide sequence ID" value="XM_067958262.1"/>
</dbReference>
<accession>A0A976FP01</accession>
<proteinExistence type="predicted"/>
<sequence length="190" mass="20787">MEVHVEAMPINPNSNKRKSLFSVSSPIAPCGPVCNVVDSTPSSSISGALHSSSDSAKLSVALTALKVSLKRDLESFAPPTPAVSPAHGRGPVKRTRFDFESTQEIRASAETHPVLAATKAPCKTVNALLAVSSHIKYELEKRRRRERERAQKPRRRTQLSYFAIVGAFQRAAHERDVAMQLECVVEASRE</sequence>
<evidence type="ECO:0000313" key="2">
    <source>
        <dbReference type="Proteomes" id="UP000294530"/>
    </source>
</evidence>
<dbReference type="KEGG" id="blac:94343933"/>
<protein>
    <submittedName>
        <fullName evidence="1">Uncharacterized protein</fullName>
    </submittedName>
</protein>
<gene>
    <name evidence="1" type="ORF">CCR75_000154</name>
</gene>
<dbReference type="OrthoDB" id="126401at2759"/>
<comment type="caution">
    <text evidence="1">The sequence shown here is derived from an EMBL/GenBank/DDBJ whole genome shotgun (WGS) entry which is preliminary data.</text>
</comment>
<evidence type="ECO:0000313" key="1">
    <source>
        <dbReference type="EMBL" id="TDH70312.1"/>
    </source>
</evidence>